<organism evidence="2 3">
    <name type="scientific">Paracoccus rhizosphaerae</name>
    <dbReference type="NCBI Taxonomy" id="1133347"/>
    <lineage>
        <taxon>Bacteria</taxon>
        <taxon>Pseudomonadati</taxon>
        <taxon>Pseudomonadota</taxon>
        <taxon>Alphaproteobacteria</taxon>
        <taxon>Rhodobacterales</taxon>
        <taxon>Paracoccaceae</taxon>
        <taxon>Paracoccus</taxon>
    </lineage>
</organism>
<dbReference type="EMBL" id="JBHLWQ010000031">
    <property type="protein sequence ID" value="MFC0199348.1"/>
    <property type="molecule type" value="Genomic_DNA"/>
</dbReference>
<comment type="similarity">
    <text evidence="1">Belongs to the UPF0102 family.</text>
</comment>
<evidence type="ECO:0000256" key="1">
    <source>
        <dbReference type="ARBA" id="ARBA00006738"/>
    </source>
</evidence>
<dbReference type="InterPro" id="IPR011335">
    <property type="entry name" value="Restrct_endonuc-II-like"/>
</dbReference>
<dbReference type="InterPro" id="IPR011856">
    <property type="entry name" value="tRNA_endonuc-like_dom_sf"/>
</dbReference>
<accession>A0ABV6CF33</accession>
<sequence>MTQLRRQRGRVAATAGRMAEENVLRAYKGAGADLLAERWRGRAGEIDLILRDGDDIVFVEVKAAATHAEAAARLQPAQMRRIMLAACEYCETQGLGQVTMRFDAALVDATGRVDLLRNAFGEF</sequence>
<reference evidence="2 3" key="1">
    <citation type="submission" date="2024-09" db="EMBL/GenBank/DDBJ databases">
        <authorList>
            <person name="Sun Q."/>
            <person name="Mori K."/>
        </authorList>
    </citation>
    <scope>NUCLEOTIDE SEQUENCE [LARGE SCALE GENOMIC DNA]</scope>
    <source>
        <strain evidence="2 3">CCM 7904</strain>
    </source>
</reference>
<evidence type="ECO:0000313" key="3">
    <source>
        <dbReference type="Proteomes" id="UP001589795"/>
    </source>
</evidence>
<evidence type="ECO:0000313" key="2">
    <source>
        <dbReference type="EMBL" id="MFC0199348.1"/>
    </source>
</evidence>
<dbReference type="Pfam" id="PF02021">
    <property type="entry name" value="UPF0102"/>
    <property type="match status" value="1"/>
</dbReference>
<dbReference type="RefSeq" id="WP_265506336.1">
    <property type="nucleotide sequence ID" value="NZ_JAOTBE010000011.1"/>
</dbReference>
<dbReference type="PANTHER" id="PTHR34039:SF1">
    <property type="entry name" value="UPF0102 PROTEIN YRAN"/>
    <property type="match status" value="1"/>
</dbReference>
<keyword evidence="3" id="KW-1185">Reference proteome</keyword>
<protein>
    <submittedName>
        <fullName evidence="2">YraN family protein</fullName>
    </submittedName>
</protein>
<dbReference type="Gene3D" id="3.40.1350.10">
    <property type="match status" value="1"/>
</dbReference>
<dbReference type="PANTHER" id="PTHR34039">
    <property type="entry name" value="UPF0102 PROTEIN YRAN"/>
    <property type="match status" value="1"/>
</dbReference>
<dbReference type="SUPFAM" id="SSF52980">
    <property type="entry name" value="Restriction endonuclease-like"/>
    <property type="match status" value="1"/>
</dbReference>
<dbReference type="Proteomes" id="UP001589795">
    <property type="component" value="Unassembled WGS sequence"/>
</dbReference>
<proteinExistence type="inferred from homology"/>
<name>A0ABV6CF33_9RHOB</name>
<gene>
    <name evidence="2" type="ORF">ACFFIZ_03150</name>
</gene>
<dbReference type="InterPro" id="IPR003509">
    <property type="entry name" value="UPF0102_YraN-like"/>
</dbReference>
<comment type="caution">
    <text evidence="2">The sequence shown here is derived from an EMBL/GenBank/DDBJ whole genome shotgun (WGS) entry which is preliminary data.</text>
</comment>